<dbReference type="OrthoDB" id="9965239at2"/>
<reference evidence="2 3" key="1">
    <citation type="submission" date="2016-09" db="EMBL/GenBank/DDBJ databases">
        <title>Rhizobium sp. nov., a novel species isolated from the rice rhizosphere.</title>
        <authorList>
            <person name="Zhao J."/>
            <person name="Zhang X."/>
        </authorList>
    </citation>
    <scope>NUCLEOTIDE SEQUENCE [LARGE SCALE GENOMIC DNA]</scope>
    <source>
        <strain evidence="2 3">MH17</strain>
    </source>
</reference>
<organism evidence="2 3">
    <name type="scientific">Xaviernesmea rhizosphaerae</name>
    <dbReference type="NCBI Taxonomy" id="1672749"/>
    <lineage>
        <taxon>Bacteria</taxon>
        <taxon>Pseudomonadati</taxon>
        <taxon>Pseudomonadota</taxon>
        <taxon>Alphaproteobacteria</taxon>
        <taxon>Hyphomicrobiales</taxon>
        <taxon>Rhizobiaceae</taxon>
        <taxon>Rhizobium/Agrobacterium group</taxon>
        <taxon>Xaviernesmea</taxon>
    </lineage>
</organism>
<proteinExistence type="predicted"/>
<dbReference type="Proteomes" id="UP000186143">
    <property type="component" value="Unassembled WGS sequence"/>
</dbReference>
<dbReference type="EMBL" id="MKIO01000031">
    <property type="protein sequence ID" value="OLP54846.1"/>
    <property type="molecule type" value="Genomic_DNA"/>
</dbReference>
<sequence length="80" mass="9042">MTDDHLETWDDVDLGIEDPEPAGVPPIVYRWKEGPEHRAWVGGGTWRLTPVAMTQDEYERRIEAQWAADVADATAAPLRL</sequence>
<dbReference type="RefSeq" id="WP_075635406.1">
    <property type="nucleotide sequence ID" value="NZ_MKIO01000031.1"/>
</dbReference>
<accession>A0A1Q9AI20</accession>
<evidence type="ECO:0000313" key="3">
    <source>
        <dbReference type="Proteomes" id="UP000186143"/>
    </source>
</evidence>
<evidence type="ECO:0000313" key="2">
    <source>
        <dbReference type="EMBL" id="OLP54846.1"/>
    </source>
</evidence>
<dbReference type="AlphaFoldDB" id="A0A1Q9AI20"/>
<name>A0A1Q9AI20_9HYPH</name>
<comment type="caution">
    <text evidence="2">The sequence shown here is derived from an EMBL/GenBank/DDBJ whole genome shotgun (WGS) entry which is preliminary data.</text>
</comment>
<feature type="region of interest" description="Disordered" evidence="1">
    <location>
        <begin position="1"/>
        <end position="20"/>
    </location>
</feature>
<gene>
    <name evidence="2" type="ORF">BJF92_13635</name>
</gene>
<feature type="compositionally biased region" description="Acidic residues" evidence="1">
    <location>
        <begin position="9"/>
        <end position="20"/>
    </location>
</feature>
<protein>
    <submittedName>
        <fullName evidence="2">Uncharacterized protein</fullName>
    </submittedName>
</protein>
<dbReference type="STRING" id="1672749.BJF92_13635"/>
<evidence type="ECO:0000256" key="1">
    <source>
        <dbReference type="SAM" id="MobiDB-lite"/>
    </source>
</evidence>